<protein>
    <submittedName>
        <fullName evidence="1">Uncharacterized protein</fullName>
    </submittedName>
</protein>
<comment type="caution">
    <text evidence="1">The sequence shown here is derived from an EMBL/GenBank/DDBJ whole genome shotgun (WGS) entry which is preliminary data.</text>
</comment>
<reference evidence="1 2" key="1">
    <citation type="submission" date="2016-11" db="EMBL/GenBank/DDBJ databases">
        <title>Trade-off between light-utilization and light-protection in marine flavobacteria.</title>
        <authorList>
            <person name="Kumagai Y."/>
        </authorList>
    </citation>
    <scope>NUCLEOTIDE SEQUENCE [LARGE SCALE GENOMIC DNA]</scope>
    <source>
        <strain evidence="1 2">NBRC 107741</strain>
    </source>
</reference>
<accession>A0A2S7KSZ1</accession>
<evidence type="ECO:0000313" key="1">
    <source>
        <dbReference type="EMBL" id="PQB05745.1"/>
    </source>
</evidence>
<dbReference type="Proteomes" id="UP000239800">
    <property type="component" value="Unassembled WGS sequence"/>
</dbReference>
<organism evidence="1 2">
    <name type="scientific">Aureitalea marina</name>
    <dbReference type="NCBI Taxonomy" id="930804"/>
    <lineage>
        <taxon>Bacteria</taxon>
        <taxon>Pseudomonadati</taxon>
        <taxon>Bacteroidota</taxon>
        <taxon>Flavobacteriia</taxon>
        <taxon>Flavobacteriales</taxon>
        <taxon>Flavobacteriaceae</taxon>
        <taxon>Aureitalea</taxon>
    </lineage>
</organism>
<dbReference type="AlphaFoldDB" id="A0A2S7KSZ1"/>
<gene>
    <name evidence="1" type="ORF">BST85_13230</name>
</gene>
<sequence length="71" mass="8488">MTLKQMPDFVFYSGDYETFNNNLKGKTKEKFYRVKVDTRGDFATISFDYSFSFDSKIQNWGIEYWLTKIGK</sequence>
<name>A0A2S7KSZ1_9FLAO</name>
<proteinExistence type="predicted"/>
<keyword evidence="2" id="KW-1185">Reference proteome</keyword>
<dbReference type="EMBL" id="MQUB01000001">
    <property type="protein sequence ID" value="PQB05745.1"/>
    <property type="molecule type" value="Genomic_DNA"/>
</dbReference>
<evidence type="ECO:0000313" key="2">
    <source>
        <dbReference type="Proteomes" id="UP000239800"/>
    </source>
</evidence>